<evidence type="ECO:0000313" key="4">
    <source>
        <dbReference type="EMBL" id="OGF27436.1"/>
    </source>
</evidence>
<accession>A0A1F5SLK9</accession>
<evidence type="ECO:0000256" key="2">
    <source>
        <dbReference type="ARBA" id="ARBA00023270"/>
    </source>
</evidence>
<keyword evidence="2" id="KW-0704">Schiff base</keyword>
<dbReference type="Pfam" id="PF01791">
    <property type="entry name" value="DeoC"/>
    <property type="match status" value="1"/>
</dbReference>
<dbReference type="EMBL" id="MFGB01000008">
    <property type="protein sequence ID" value="OGF27436.1"/>
    <property type="molecule type" value="Genomic_DNA"/>
</dbReference>
<dbReference type="PIRSF" id="PIRSF001357">
    <property type="entry name" value="DeoC"/>
    <property type="match status" value="1"/>
</dbReference>
<dbReference type="GO" id="GO:0004139">
    <property type="term" value="F:deoxyribose-phosphate aldolase activity"/>
    <property type="evidence" value="ECO:0007669"/>
    <property type="project" value="UniProtKB-UniRule"/>
</dbReference>
<comment type="caution">
    <text evidence="4">The sequence shown here is derived from an EMBL/GenBank/DDBJ whole genome shotgun (WGS) entry which is preliminary data.</text>
</comment>
<dbReference type="InterPro" id="IPR013785">
    <property type="entry name" value="Aldolase_TIM"/>
</dbReference>
<reference evidence="4 5" key="1">
    <citation type="journal article" date="2016" name="Nat. Commun.">
        <title>Thousands of microbial genomes shed light on interconnected biogeochemical processes in an aquifer system.</title>
        <authorList>
            <person name="Anantharaman K."/>
            <person name="Brown C.T."/>
            <person name="Hug L.A."/>
            <person name="Sharon I."/>
            <person name="Castelle C.J."/>
            <person name="Probst A.J."/>
            <person name="Thomas B.C."/>
            <person name="Singh A."/>
            <person name="Wilkins M.J."/>
            <person name="Karaoz U."/>
            <person name="Brodie E.L."/>
            <person name="Williams K.H."/>
            <person name="Hubbard S.S."/>
            <person name="Banfield J.F."/>
        </authorList>
    </citation>
    <scope>NUCLEOTIDE SEQUENCE [LARGE SCALE GENOMIC DNA]</scope>
</reference>
<dbReference type="Proteomes" id="UP000178367">
    <property type="component" value="Unassembled WGS sequence"/>
</dbReference>
<gene>
    <name evidence="4" type="ORF">A2227_02340</name>
</gene>
<dbReference type="STRING" id="1797994.A2227_02340"/>
<dbReference type="InterPro" id="IPR011343">
    <property type="entry name" value="DeoC"/>
</dbReference>
<evidence type="ECO:0000256" key="3">
    <source>
        <dbReference type="NCBIfam" id="TIGR00126"/>
    </source>
</evidence>
<organism evidence="4 5">
    <name type="scientific">Candidatus Falkowbacteria bacterium RIFOXYA2_FULL_47_19</name>
    <dbReference type="NCBI Taxonomy" id="1797994"/>
    <lineage>
        <taxon>Bacteria</taxon>
        <taxon>Candidatus Falkowiibacteriota</taxon>
    </lineage>
</organism>
<evidence type="ECO:0000256" key="1">
    <source>
        <dbReference type="ARBA" id="ARBA00022490"/>
    </source>
</evidence>
<dbReference type="SMART" id="SM01133">
    <property type="entry name" value="DeoC"/>
    <property type="match status" value="1"/>
</dbReference>
<dbReference type="PANTHER" id="PTHR10889:SF1">
    <property type="entry name" value="DEOXYRIBOSE-PHOSPHATE ALDOLASE"/>
    <property type="match status" value="1"/>
</dbReference>
<sequence>MDKKQVAAAIDSTNLKANASEADIIKLCAEVHVYGFRGICINLGRLQFAGGQLLGKKIAVVVDFPLGAGGIAAKMNQTIIAVSNGADEIDPVINLGAFRDKRPGVIKYEISAINKILPAKVIIETGYWNDREIAELAKLVADSGAMAVKTSTGMGPPVSLDDKARHVEIMKKAAPGLLVKAAGDIKTLTDAVKMINAGADIIGTSSGAAMMTEAN</sequence>
<protein>
    <recommendedName>
        <fullName evidence="3">Deoxyribose-phosphate aldolase</fullName>
        <ecNumber evidence="3">4.1.2.4</ecNumber>
    </recommendedName>
</protein>
<evidence type="ECO:0000313" key="5">
    <source>
        <dbReference type="Proteomes" id="UP000178367"/>
    </source>
</evidence>
<name>A0A1F5SLK9_9BACT</name>
<dbReference type="Gene3D" id="3.20.20.70">
    <property type="entry name" value="Aldolase class I"/>
    <property type="match status" value="1"/>
</dbReference>
<dbReference type="GO" id="GO:0016052">
    <property type="term" value="P:carbohydrate catabolic process"/>
    <property type="evidence" value="ECO:0007669"/>
    <property type="project" value="TreeGrafter"/>
</dbReference>
<dbReference type="EC" id="4.1.2.4" evidence="3"/>
<proteinExistence type="predicted"/>
<dbReference type="PANTHER" id="PTHR10889">
    <property type="entry name" value="DEOXYRIBOSE-PHOSPHATE ALDOLASE"/>
    <property type="match status" value="1"/>
</dbReference>
<dbReference type="SUPFAM" id="SSF51569">
    <property type="entry name" value="Aldolase"/>
    <property type="match status" value="1"/>
</dbReference>
<dbReference type="NCBIfam" id="TIGR00126">
    <property type="entry name" value="deoC"/>
    <property type="match status" value="1"/>
</dbReference>
<dbReference type="GO" id="GO:0005737">
    <property type="term" value="C:cytoplasm"/>
    <property type="evidence" value="ECO:0007669"/>
    <property type="project" value="InterPro"/>
</dbReference>
<dbReference type="AlphaFoldDB" id="A0A1F5SLK9"/>
<dbReference type="GO" id="GO:0009264">
    <property type="term" value="P:deoxyribonucleotide catabolic process"/>
    <property type="evidence" value="ECO:0007669"/>
    <property type="project" value="UniProtKB-UniRule"/>
</dbReference>
<dbReference type="InterPro" id="IPR002915">
    <property type="entry name" value="DeoC/FbaB/LacD_aldolase"/>
</dbReference>
<keyword evidence="1" id="KW-0963">Cytoplasm</keyword>